<comment type="caution">
    <text evidence="1">The sequence shown here is derived from an EMBL/GenBank/DDBJ whole genome shotgun (WGS) entry which is preliminary data.</text>
</comment>
<sequence>MEYQGLGKTIMVLALIIETQKKGQHTLIVIQSQYFLSGDRNLNSFQTEILKVLAQTRSLKIKLQDYDNIQTTCAIFASDYSILTQINNLNLDQQQQQQQKILNQARNKILQKQKRKKLRKRLILQIQILINQLLIQYGSQIIRGIKS</sequence>
<name>A0A8S1RSS2_9CILI</name>
<accession>A0A8S1RSS2</accession>
<keyword evidence="2" id="KW-1185">Reference proteome</keyword>
<dbReference type="Proteomes" id="UP000692954">
    <property type="component" value="Unassembled WGS sequence"/>
</dbReference>
<evidence type="ECO:0000313" key="1">
    <source>
        <dbReference type="EMBL" id="CAD8130089.1"/>
    </source>
</evidence>
<evidence type="ECO:0000313" key="2">
    <source>
        <dbReference type="Proteomes" id="UP000692954"/>
    </source>
</evidence>
<reference evidence="1" key="1">
    <citation type="submission" date="2021-01" db="EMBL/GenBank/DDBJ databases">
        <authorList>
            <consortium name="Genoscope - CEA"/>
            <person name="William W."/>
        </authorList>
    </citation>
    <scope>NUCLEOTIDE SEQUENCE</scope>
</reference>
<protein>
    <submittedName>
        <fullName evidence="1">Uncharacterized protein</fullName>
    </submittedName>
</protein>
<dbReference type="EMBL" id="CAJJDN010000262">
    <property type="protein sequence ID" value="CAD8130089.1"/>
    <property type="molecule type" value="Genomic_DNA"/>
</dbReference>
<organism evidence="1 2">
    <name type="scientific">Paramecium sonneborni</name>
    <dbReference type="NCBI Taxonomy" id="65129"/>
    <lineage>
        <taxon>Eukaryota</taxon>
        <taxon>Sar</taxon>
        <taxon>Alveolata</taxon>
        <taxon>Ciliophora</taxon>
        <taxon>Intramacronucleata</taxon>
        <taxon>Oligohymenophorea</taxon>
        <taxon>Peniculida</taxon>
        <taxon>Parameciidae</taxon>
        <taxon>Paramecium</taxon>
    </lineage>
</organism>
<gene>
    <name evidence="1" type="ORF">PSON_ATCC_30995.1.T2620005</name>
</gene>
<proteinExistence type="predicted"/>
<dbReference type="AlphaFoldDB" id="A0A8S1RSS2"/>